<dbReference type="EMBL" id="CAVLEF010000081">
    <property type="protein sequence ID" value="CAK1550375.1"/>
    <property type="molecule type" value="Genomic_DNA"/>
</dbReference>
<accession>A0AAV1JLX7</accession>
<gene>
    <name evidence="1" type="ORF">LNINA_LOCUS9604</name>
</gene>
<name>A0AAV1JLX7_9NEOP</name>
<dbReference type="Proteomes" id="UP001497472">
    <property type="component" value="Unassembled WGS sequence"/>
</dbReference>
<reference evidence="1 2" key="1">
    <citation type="submission" date="2023-11" db="EMBL/GenBank/DDBJ databases">
        <authorList>
            <person name="Okamura Y."/>
        </authorList>
    </citation>
    <scope>NUCLEOTIDE SEQUENCE [LARGE SCALE GENOMIC DNA]</scope>
</reference>
<sequence length="185" mass="21076">MRKAGADNKVKKTFVRHTEQKVKNCHQVVCDLDADSSQSTAVHQIKGQLLDRPSLCSSEVLANYLSEAKNIVPQRPVIEADNLIDKVELKEKITKKLNFHFNDRIYSNLVELNADLGNTKKKEKKTKATHNSKKDLEPNIDDFCHNEKEEDNVPDIPIIKPKLKPVKWTEGKNALHKLIATFEVL</sequence>
<dbReference type="AlphaFoldDB" id="A0AAV1JLX7"/>
<comment type="caution">
    <text evidence="1">The sequence shown here is derived from an EMBL/GenBank/DDBJ whole genome shotgun (WGS) entry which is preliminary data.</text>
</comment>
<evidence type="ECO:0000313" key="2">
    <source>
        <dbReference type="Proteomes" id="UP001497472"/>
    </source>
</evidence>
<protein>
    <submittedName>
        <fullName evidence="1">Uncharacterized protein</fullName>
    </submittedName>
</protein>
<organism evidence="1 2">
    <name type="scientific">Leptosia nina</name>
    <dbReference type="NCBI Taxonomy" id="320188"/>
    <lineage>
        <taxon>Eukaryota</taxon>
        <taxon>Metazoa</taxon>
        <taxon>Ecdysozoa</taxon>
        <taxon>Arthropoda</taxon>
        <taxon>Hexapoda</taxon>
        <taxon>Insecta</taxon>
        <taxon>Pterygota</taxon>
        <taxon>Neoptera</taxon>
        <taxon>Endopterygota</taxon>
        <taxon>Lepidoptera</taxon>
        <taxon>Glossata</taxon>
        <taxon>Ditrysia</taxon>
        <taxon>Papilionoidea</taxon>
        <taxon>Pieridae</taxon>
        <taxon>Pierinae</taxon>
        <taxon>Leptosia</taxon>
    </lineage>
</organism>
<proteinExistence type="predicted"/>
<evidence type="ECO:0000313" key="1">
    <source>
        <dbReference type="EMBL" id="CAK1550375.1"/>
    </source>
</evidence>
<keyword evidence="2" id="KW-1185">Reference proteome</keyword>